<evidence type="ECO:0000259" key="2">
    <source>
        <dbReference type="Pfam" id="PF00582"/>
    </source>
</evidence>
<feature type="domain" description="UspA" evidence="2">
    <location>
        <begin position="1"/>
        <end position="142"/>
    </location>
</feature>
<organism evidence="3 6">
    <name type="scientific">Natronoglomus mannanivorans</name>
    <dbReference type="NCBI Taxonomy" id="2979990"/>
    <lineage>
        <taxon>Archaea</taxon>
        <taxon>Methanobacteriati</taxon>
        <taxon>Methanobacteriota</taxon>
        <taxon>Stenosarchaea group</taxon>
        <taxon>Halobacteria</taxon>
        <taxon>Halobacteriales</taxon>
        <taxon>Natrialbaceae</taxon>
        <taxon>Natronoglomus</taxon>
    </lineage>
</organism>
<evidence type="ECO:0000256" key="1">
    <source>
        <dbReference type="ARBA" id="ARBA00008791"/>
    </source>
</evidence>
<dbReference type="CDD" id="cd00293">
    <property type="entry name" value="USP-like"/>
    <property type="match status" value="1"/>
</dbReference>
<keyword evidence="5" id="KW-1185">Reference proteome</keyword>
<protein>
    <submittedName>
        <fullName evidence="3">Universal stress protein</fullName>
    </submittedName>
</protein>
<evidence type="ECO:0000313" key="5">
    <source>
        <dbReference type="Proteomes" id="UP001320972"/>
    </source>
</evidence>
<dbReference type="PANTHER" id="PTHR46268">
    <property type="entry name" value="STRESS RESPONSE PROTEIN NHAX"/>
    <property type="match status" value="1"/>
</dbReference>
<gene>
    <name evidence="4" type="ORF">OB955_24380</name>
    <name evidence="3" type="ORF">OB960_20150</name>
</gene>
<dbReference type="PANTHER" id="PTHR46268:SF24">
    <property type="entry name" value="UNIVERSAL STRESS PROTEIN"/>
    <property type="match status" value="1"/>
</dbReference>
<comment type="similarity">
    <text evidence="1">Belongs to the universal stress protein A family.</text>
</comment>
<name>A0AAP2Z249_9EURY</name>
<dbReference type="SUPFAM" id="SSF52402">
    <property type="entry name" value="Adenine nucleotide alpha hydrolases-like"/>
    <property type="match status" value="1"/>
</dbReference>
<dbReference type="Proteomes" id="UP001320972">
    <property type="component" value="Unassembled WGS sequence"/>
</dbReference>
<dbReference type="InterPro" id="IPR006016">
    <property type="entry name" value="UspA"/>
</dbReference>
<evidence type="ECO:0000313" key="6">
    <source>
        <dbReference type="Proteomes" id="UP001321018"/>
    </source>
</evidence>
<dbReference type="InterPro" id="IPR006015">
    <property type="entry name" value="Universal_stress_UspA"/>
</dbReference>
<comment type="caution">
    <text evidence="3">The sequence shown here is derived from an EMBL/GenBank/DDBJ whole genome shotgun (WGS) entry which is preliminary data.</text>
</comment>
<dbReference type="RefSeq" id="WP_338005515.1">
    <property type="nucleotide sequence ID" value="NZ_JAOPKA010000017.1"/>
</dbReference>
<dbReference type="Proteomes" id="UP001321018">
    <property type="component" value="Unassembled WGS sequence"/>
</dbReference>
<dbReference type="AlphaFoldDB" id="A0AAP2Z249"/>
<dbReference type="InterPro" id="IPR014729">
    <property type="entry name" value="Rossmann-like_a/b/a_fold"/>
</dbReference>
<evidence type="ECO:0000313" key="3">
    <source>
        <dbReference type="EMBL" id="MCU4743701.1"/>
    </source>
</evidence>
<dbReference type="EMBL" id="JAOPKA010000017">
    <property type="protein sequence ID" value="MCU4743701.1"/>
    <property type="molecule type" value="Genomic_DNA"/>
</dbReference>
<dbReference type="Pfam" id="PF00582">
    <property type="entry name" value="Usp"/>
    <property type="match status" value="1"/>
</dbReference>
<accession>A0AAP2Z249</accession>
<dbReference type="Gene3D" id="3.40.50.620">
    <property type="entry name" value="HUPs"/>
    <property type="match status" value="1"/>
</dbReference>
<sequence length="142" mass="15354">MVSRVLVPMDDSETAGRALRYALDVHSDAEITVYHVVGSPSMMMGSAVGLALEDDIETAATERAKPVFDRAHEVAAEYDTEIETQVGLGHPTRAIVARADDYDAIVMGCHGEHSENITRGFLVGNVAKTVFERSPIPVTTVR</sequence>
<evidence type="ECO:0000313" key="4">
    <source>
        <dbReference type="EMBL" id="MCU4975822.1"/>
    </source>
</evidence>
<dbReference type="PRINTS" id="PR01438">
    <property type="entry name" value="UNVRSLSTRESS"/>
</dbReference>
<reference evidence="3 5" key="1">
    <citation type="submission" date="2022-09" db="EMBL/GenBank/DDBJ databases">
        <title>Enrichment on poylsaccharides allowed isolation of novel metabolic and taxonomic groups of Haloarchaea.</title>
        <authorList>
            <person name="Sorokin D.Y."/>
            <person name="Elcheninov A.G."/>
            <person name="Khizhniak T.V."/>
            <person name="Kolganova T.V."/>
            <person name="Kublanov I.V."/>
        </authorList>
    </citation>
    <scope>NUCLEOTIDE SEQUENCE</scope>
    <source>
        <strain evidence="4 5">AArc-m2/3/4</strain>
        <strain evidence="3">AArc-xg1-1</strain>
    </source>
</reference>
<dbReference type="EMBL" id="JAOPKB010000025">
    <property type="protein sequence ID" value="MCU4975822.1"/>
    <property type="molecule type" value="Genomic_DNA"/>
</dbReference>
<proteinExistence type="inferred from homology"/>